<keyword evidence="3" id="KW-1185">Reference proteome</keyword>
<dbReference type="Proteomes" id="UP000664344">
    <property type="component" value="Unassembled WGS sequence"/>
</dbReference>
<dbReference type="EMBL" id="JAFKDB010000017">
    <property type="protein sequence ID" value="MBN7770648.1"/>
    <property type="molecule type" value="Genomic_DNA"/>
</dbReference>
<feature type="transmembrane region" description="Helical" evidence="1">
    <location>
        <begin position="110"/>
        <end position="129"/>
    </location>
</feature>
<sequence>MNAAITKLLAIVAFLTVLAGAIGSTTHEGWLTTWFLLFIFVGLPVLILAWIDLGSALRSLEHPTHLQRMLGVLFGVPQAVLGITSVFIGLSIIGWVLYNSLVETQQQYSGGFLTLGVGPALAIFGIYWARAAFKREGKAEND</sequence>
<evidence type="ECO:0000313" key="2">
    <source>
        <dbReference type="EMBL" id="MBN7770648.1"/>
    </source>
</evidence>
<gene>
    <name evidence="2" type="ORF">JYP53_12140</name>
</gene>
<organism evidence="2 3">
    <name type="scientific">Marinobacter daepoensis</name>
    <dbReference type="NCBI Taxonomy" id="262077"/>
    <lineage>
        <taxon>Bacteria</taxon>
        <taxon>Pseudomonadati</taxon>
        <taxon>Pseudomonadota</taxon>
        <taxon>Gammaproteobacteria</taxon>
        <taxon>Pseudomonadales</taxon>
        <taxon>Marinobacteraceae</taxon>
        <taxon>Marinobacter</taxon>
    </lineage>
</organism>
<reference evidence="2 3" key="1">
    <citation type="submission" date="2021-02" db="EMBL/GenBank/DDBJ databases">
        <title>PHA producing bacteria isolated from coastal sediment in Guangdong, Shenzhen.</title>
        <authorList>
            <person name="Zheng W."/>
            <person name="Yu S."/>
            <person name="Huang Y."/>
        </authorList>
    </citation>
    <scope>NUCLEOTIDE SEQUENCE [LARGE SCALE GENOMIC DNA]</scope>
    <source>
        <strain evidence="2 3">TN21-5</strain>
    </source>
</reference>
<evidence type="ECO:0000256" key="1">
    <source>
        <dbReference type="SAM" id="Phobius"/>
    </source>
</evidence>
<keyword evidence="1" id="KW-0812">Transmembrane</keyword>
<protein>
    <submittedName>
        <fullName evidence="2">Uncharacterized protein</fullName>
    </submittedName>
</protein>
<proteinExistence type="predicted"/>
<evidence type="ECO:0000313" key="3">
    <source>
        <dbReference type="Proteomes" id="UP000664344"/>
    </source>
</evidence>
<feature type="transmembrane region" description="Helical" evidence="1">
    <location>
        <begin position="72"/>
        <end position="98"/>
    </location>
</feature>
<accession>A0ABS3BFP0</accession>
<name>A0ABS3BFP0_9GAMM</name>
<feature type="transmembrane region" description="Helical" evidence="1">
    <location>
        <begin position="33"/>
        <end position="51"/>
    </location>
</feature>
<dbReference type="RefSeq" id="WP_206557740.1">
    <property type="nucleotide sequence ID" value="NZ_JAFKDB010000017.1"/>
</dbReference>
<comment type="caution">
    <text evidence="2">The sequence shown here is derived from an EMBL/GenBank/DDBJ whole genome shotgun (WGS) entry which is preliminary data.</text>
</comment>
<keyword evidence="1" id="KW-1133">Transmembrane helix</keyword>
<keyword evidence="1" id="KW-0472">Membrane</keyword>